<dbReference type="Proteomes" id="UP000626092">
    <property type="component" value="Unassembled WGS sequence"/>
</dbReference>
<evidence type="ECO:0000256" key="1">
    <source>
        <dbReference type="SAM" id="Coils"/>
    </source>
</evidence>
<name>A0A834HJN9_RHOSS</name>
<dbReference type="EMBL" id="WJXA01000001">
    <property type="protein sequence ID" value="KAF7154592.1"/>
    <property type="molecule type" value="Genomic_DNA"/>
</dbReference>
<dbReference type="AlphaFoldDB" id="A0A834HJN9"/>
<gene>
    <name evidence="2" type="ORF">RHSIM_Rhsim01G0155200</name>
</gene>
<sequence length="187" mass="20631">MAIALAQGLLLLPDMIKEKESSLIILERITISHGIRSIQKMIEVHGRAHQGYAEVVRLTGENARLLAKNNKLGEKNFKLKDTAVQLGRQLETERRKGKEAEENFAKAMEELEKDEENVRIFEENISEAYDNGFDEASSSTTAVAPVLLDPMTPPALVNPAAQANPIALTYPITPVIDVDQEMIAPVA</sequence>
<keyword evidence="3" id="KW-1185">Reference proteome</keyword>
<evidence type="ECO:0000313" key="2">
    <source>
        <dbReference type="EMBL" id="KAF7154592.1"/>
    </source>
</evidence>
<accession>A0A834HJN9</accession>
<comment type="caution">
    <text evidence="2">The sequence shown here is derived from an EMBL/GenBank/DDBJ whole genome shotgun (WGS) entry which is preliminary data.</text>
</comment>
<organism evidence="2 3">
    <name type="scientific">Rhododendron simsii</name>
    <name type="common">Sims's rhododendron</name>
    <dbReference type="NCBI Taxonomy" id="118357"/>
    <lineage>
        <taxon>Eukaryota</taxon>
        <taxon>Viridiplantae</taxon>
        <taxon>Streptophyta</taxon>
        <taxon>Embryophyta</taxon>
        <taxon>Tracheophyta</taxon>
        <taxon>Spermatophyta</taxon>
        <taxon>Magnoliopsida</taxon>
        <taxon>eudicotyledons</taxon>
        <taxon>Gunneridae</taxon>
        <taxon>Pentapetalae</taxon>
        <taxon>asterids</taxon>
        <taxon>Ericales</taxon>
        <taxon>Ericaceae</taxon>
        <taxon>Ericoideae</taxon>
        <taxon>Rhodoreae</taxon>
        <taxon>Rhododendron</taxon>
    </lineage>
</organism>
<reference evidence="2" key="1">
    <citation type="submission" date="2019-11" db="EMBL/GenBank/DDBJ databases">
        <authorList>
            <person name="Liu Y."/>
            <person name="Hou J."/>
            <person name="Li T.-Q."/>
            <person name="Guan C.-H."/>
            <person name="Wu X."/>
            <person name="Wu H.-Z."/>
            <person name="Ling F."/>
            <person name="Zhang R."/>
            <person name="Shi X.-G."/>
            <person name="Ren J.-P."/>
            <person name="Chen E.-F."/>
            <person name="Sun J.-M."/>
        </authorList>
    </citation>
    <scope>NUCLEOTIDE SEQUENCE</scope>
    <source>
        <strain evidence="2">Adult_tree_wgs_1</strain>
        <tissue evidence="2">Leaves</tissue>
    </source>
</reference>
<proteinExistence type="predicted"/>
<dbReference type="OrthoDB" id="1808357at2759"/>
<keyword evidence="1" id="KW-0175">Coiled coil</keyword>
<feature type="coiled-coil region" evidence="1">
    <location>
        <begin position="83"/>
        <end position="131"/>
    </location>
</feature>
<protein>
    <submittedName>
        <fullName evidence="2">Uncharacterized protein</fullName>
    </submittedName>
</protein>
<evidence type="ECO:0000313" key="3">
    <source>
        <dbReference type="Proteomes" id="UP000626092"/>
    </source>
</evidence>